<reference evidence="2 3" key="1">
    <citation type="journal article" date="2021" name="Commun. Biol.">
        <title>The genome of Shorea leprosula (Dipterocarpaceae) highlights the ecological relevance of drought in aseasonal tropical rainforests.</title>
        <authorList>
            <person name="Ng K.K.S."/>
            <person name="Kobayashi M.J."/>
            <person name="Fawcett J.A."/>
            <person name="Hatakeyama M."/>
            <person name="Paape T."/>
            <person name="Ng C.H."/>
            <person name="Ang C.C."/>
            <person name="Tnah L.H."/>
            <person name="Lee C.T."/>
            <person name="Nishiyama T."/>
            <person name="Sese J."/>
            <person name="O'Brien M.J."/>
            <person name="Copetti D."/>
            <person name="Mohd Noor M.I."/>
            <person name="Ong R.C."/>
            <person name="Putra M."/>
            <person name="Sireger I.Z."/>
            <person name="Indrioko S."/>
            <person name="Kosugi Y."/>
            <person name="Izuno A."/>
            <person name="Isagi Y."/>
            <person name="Lee S.L."/>
            <person name="Shimizu K.K."/>
        </authorList>
    </citation>
    <scope>NUCLEOTIDE SEQUENCE [LARGE SCALE GENOMIC DNA]</scope>
    <source>
        <strain evidence="2">214</strain>
    </source>
</reference>
<keyword evidence="1" id="KW-0472">Membrane</keyword>
<comment type="caution">
    <text evidence="2">The sequence shown here is derived from an EMBL/GenBank/DDBJ whole genome shotgun (WGS) entry which is preliminary data.</text>
</comment>
<accession>A0AAV5LPN3</accession>
<evidence type="ECO:0000313" key="2">
    <source>
        <dbReference type="EMBL" id="GKV38542.1"/>
    </source>
</evidence>
<keyword evidence="1" id="KW-1133">Transmembrane helix</keyword>
<proteinExistence type="predicted"/>
<organism evidence="2 3">
    <name type="scientific">Rubroshorea leprosula</name>
    <dbReference type="NCBI Taxonomy" id="152421"/>
    <lineage>
        <taxon>Eukaryota</taxon>
        <taxon>Viridiplantae</taxon>
        <taxon>Streptophyta</taxon>
        <taxon>Embryophyta</taxon>
        <taxon>Tracheophyta</taxon>
        <taxon>Spermatophyta</taxon>
        <taxon>Magnoliopsida</taxon>
        <taxon>eudicotyledons</taxon>
        <taxon>Gunneridae</taxon>
        <taxon>Pentapetalae</taxon>
        <taxon>rosids</taxon>
        <taxon>malvids</taxon>
        <taxon>Malvales</taxon>
        <taxon>Dipterocarpaceae</taxon>
        <taxon>Rubroshorea</taxon>
    </lineage>
</organism>
<dbReference type="AlphaFoldDB" id="A0AAV5LPN3"/>
<keyword evidence="3" id="KW-1185">Reference proteome</keyword>
<feature type="transmembrane region" description="Helical" evidence="1">
    <location>
        <begin position="43"/>
        <end position="62"/>
    </location>
</feature>
<gene>
    <name evidence="2" type="ORF">SLEP1_g46445</name>
</gene>
<dbReference type="Proteomes" id="UP001054252">
    <property type="component" value="Unassembled WGS sequence"/>
</dbReference>
<dbReference type="EMBL" id="BPVZ01000129">
    <property type="protein sequence ID" value="GKV38542.1"/>
    <property type="molecule type" value="Genomic_DNA"/>
</dbReference>
<keyword evidence="1" id="KW-0812">Transmembrane</keyword>
<sequence>MASSDAELAEQLKEAGNMLMSPPPSVHELLPLLDVSPNLDSRLLRFVILLVLLLFLMLNPGLGF</sequence>
<name>A0AAV5LPN3_9ROSI</name>
<evidence type="ECO:0000256" key="1">
    <source>
        <dbReference type="SAM" id="Phobius"/>
    </source>
</evidence>
<protein>
    <submittedName>
        <fullName evidence="2">Uncharacterized protein</fullName>
    </submittedName>
</protein>
<evidence type="ECO:0000313" key="3">
    <source>
        <dbReference type="Proteomes" id="UP001054252"/>
    </source>
</evidence>